<dbReference type="EMBL" id="NISI01000001">
    <property type="protein sequence ID" value="OWR06090.1"/>
    <property type="molecule type" value="Genomic_DNA"/>
</dbReference>
<feature type="compositionally biased region" description="Low complexity" evidence="1">
    <location>
        <begin position="9"/>
        <end position="25"/>
    </location>
</feature>
<name>A0A254NEC1_9BURK</name>
<gene>
    <name evidence="2" type="ORF">CDO81_06610</name>
</gene>
<feature type="region of interest" description="Disordered" evidence="1">
    <location>
        <begin position="1"/>
        <end position="28"/>
    </location>
</feature>
<evidence type="ECO:0000313" key="3">
    <source>
        <dbReference type="Proteomes" id="UP000197446"/>
    </source>
</evidence>
<reference evidence="2 3" key="1">
    <citation type="journal article" date="2007" name="Int. J. Syst. Evol. Microbiol.">
        <title>Description of Pelomonas aquatica sp. nov. and Pelomonas puraquae sp. nov., isolated from industrial and haemodialysis water.</title>
        <authorList>
            <person name="Gomila M."/>
            <person name="Bowien B."/>
            <person name="Falsen E."/>
            <person name="Moore E.R."/>
            <person name="Lalucat J."/>
        </authorList>
    </citation>
    <scope>NUCLEOTIDE SEQUENCE [LARGE SCALE GENOMIC DNA]</scope>
    <source>
        <strain evidence="2 3">CCUG 52769</strain>
    </source>
</reference>
<evidence type="ECO:0000313" key="2">
    <source>
        <dbReference type="EMBL" id="OWR06090.1"/>
    </source>
</evidence>
<dbReference type="Proteomes" id="UP000197446">
    <property type="component" value="Unassembled WGS sequence"/>
</dbReference>
<evidence type="ECO:0000256" key="1">
    <source>
        <dbReference type="SAM" id="MobiDB-lite"/>
    </source>
</evidence>
<keyword evidence="3" id="KW-1185">Reference proteome</keyword>
<proteinExistence type="predicted"/>
<dbReference type="AlphaFoldDB" id="A0A254NEC1"/>
<comment type="caution">
    <text evidence="2">The sequence shown here is derived from an EMBL/GenBank/DDBJ whole genome shotgun (WGS) entry which is preliminary data.</text>
</comment>
<protein>
    <submittedName>
        <fullName evidence="2">Uncharacterized protein</fullName>
    </submittedName>
</protein>
<organism evidence="2 3">
    <name type="scientific">Roseateles puraquae</name>
    <dbReference type="NCBI Taxonomy" id="431059"/>
    <lineage>
        <taxon>Bacteria</taxon>
        <taxon>Pseudomonadati</taxon>
        <taxon>Pseudomonadota</taxon>
        <taxon>Betaproteobacteria</taxon>
        <taxon>Burkholderiales</taxon>
        <taxon>Sphaerotilaceae</taxon>
        <taxon>Roseateles</taxon>
    </lineage>
</organism>
<accession>A0A254NEC1</accession>
<sequence>MLGEKLRDTATAPPISSTPTPAPTTQGTLLERGAGVGAEVAAAGRTVGAADAKAGAGLLIGC</sequence>